<organism evidence="2">
    <name type="scientific">Puccinia triticina (isolate 1-1 / race 1 (BBBD))</name>
    <name type="common">Brown leaf rust fungus</name>
    <dbReference type="NCBI Taxonomy" id="630390"/>
    <lineage>
        <taxon>Eukaryota</taxon>
        <taxon>Fungi</taxon>
        <taxon>Dikarya</taxon>
        <taxon>Basidiomycota</taxon>
        <taxon>Pucciniomycotina</taxon>
        <taxon>Pucciniomycetes</taxon>
        <taxon>Pucciniales</taxon>
        <taxon>Pucciniaceae</taxon>
        <taxon>Puccinia</taxon>
    </lineage>
</organism>
<keyword evidence="4" id="KW-1185">Reference proteome</keyword>
<feature type="region of interest" description="Disordered" evidence="1">
    <location>
        <begin position="150"/>
        <end position="179"/>
    </location>
</feature>
<evidence type="ECO:0000256" key="1">
    <source>
        <dbReference type="SAM" id="MobiDB-lite"/>
    </source>
</evidence>
<dbReference type="VEuPathDB" id="FungiDB:PTTG_08027"/>
<protein>
    <submittedName>
        <fullName evidence="2 3">Uncharacterized protein</fullName>
    </submittedName>
</protein>
<evidence type="ECO:0000313" key="4">
    <source>
        <dbReference type="Proteomes" id="UP000005240"/>
    </source>
</evidence>
<dbReference type="EMBL" id="ADAS02000055">
    <property type="protein sequence ID" value="OAV93102.1"/>
    <property type="molecule type" value="Genomic_DNA"/>
</dbReference>
<name>A0A180GL71_PUCT1</name>
<reference evidence="3" key="4">
    <citation type="submission" date="2025-05" db="UniProtKB">
        <authorList>
            <consortium name="EnsemblFungi"/>
        </authorList>
    </citation>
    <scope>IDENTIFICATION</scope>
    <source>
        <strain evidence="3">isolate 1-1 / race 1 (BBBD)</strain>
    </source>
</reference>
<gene>
    <name evidence="2" type="ORF">PTTG_08027</name>
</gene>
<evidence type="ECO:0000313" key="3">
    <source>
        <dbReference type="EnsemblFungi" id="PTTG_08027-t43_1-p1"/>
    </source>
</evidence>
<feature type="region of interest" description="Disordered" evidence="1">
    <location>
        <begin position="1"/>
        <end position="88"/>
    </location>
</feature>
<dbReference type="EnsemblFungi" id="PTTG_08027-t43_1">
    <property type="protein sequence ID" value="PTTG_08027-t43_1-p1"/>
    <property type="gene ID" value="PTTG_08027"/>
</dbReference>
<proteinExistence type="predicted"/>
<accession>A0A180GL71</accession>
<evidence type="ECO:0000313" key="2">
    <source>
        <dbReference type="EMBL" id="OAV93102.1"/>
    </source>
</evidence>
<reference evidence="3 4" key="3">
    <citation type="journal article" date="2017" name="G3 (Bethesda)">
        <title>Comparative analysis highlights variable genome content of wheat rusts and divergence of the mating loci.</title>
        <authorList>
            <person name="Cuomo C.A."/>
            <person name="Bakkeren G."/>
            <person name="Khalil H.B."/>
            <person name="Panwar V."/>
            <person name="Joly D."/>
            <person name="Linning R."/>
            <person name="Sakthikumar S."/>
            <person name="Song X."/>
            <person name="Adiconis X."/>
            <person name="Fan L."/>
            <person name="Goldberg J.M."/>
            <person name="Levin J.Z."/>
            <person name="Young S."/>
            <person name="Zeng Q."/>
            <person name="Anikster Y."/>
            <person name="Bruce M."/>
            <person name="Wang M."/>
            <person name="Yin C."/>
            <person name="McCallum B."/>
            <person name="Szabo L.J."/>
            <person name="Hulbert S."/>
            <person name="Chen X."/>
            <person name="Fellers J.P."/>
        </authorList>
    </citation>
    <scope>NUCLEOTIDE SEQUENCE</scope>
    <source>
        <strain evidence="4">Isolate 1-1 / race 1 (BBBD)</strain>
        <strain evidence="3">isolate 1-1 / race 1 (BBBD)</strain>
    </source>
</reference>
<dbReference type="Proteomes" id="UP000005240">
    <property type="component" value="Unassembled WGS sequence"/>
</dbReference>
<dbReference type="AlphaFoldDB" id="A0A180GL71"/>
<feature type="compositionally biased region" description="Pro residues" evidence="1">
    <location>
        <begin position="50"/>
        <end position="68"/>
    </location>
</feature>
<sequence length="179" mass="19172">MPTGDLPLPDPPPGNPSTSVQILSDSIRNTRDAPAANDASLDIAMTVVPDPFPPSEAHVPAPPAPPQPETTSASTLRKLLEAPDSQMQNGKVSLDASMVSMLLQLIDREDEQKRQLQVATKVATKEFQLMIADLRDLKGRVETIEAAQLNNQAEPDPHEVVRALGSPQKTAPPAATHQN</sequence>
<reference evidence="2" key="1">
    <citation type="submission" date="2009-11" db="EMBL/GenBank/DDBJ databases">
        <authorList>
            <consortium name="The Broad Institute Genome Sequencing Platform"/>
            <person name="Ward D."/>
            <person name="Feldgarden M."/>
            <person name="Earl A."/>
            <person name="Young S.K."/>
            <person name="Zeng Q."/>
            <person name="Koehrsen M."/>
            <person name="Alvarado L."/>
            <person name="Berlin A."/>
            <person name="Bochicchio J."/>
            <person name="Borenstein D."/>
            <person name="Chapman S.B."/>
            <person name="Chen Z."/>
            <person name="Engels R."/>
            <person name="Freedman E."/>
            <person name="Gellesch M."/>
            <person name="Goldberg J."/>
            <person name="Griggs A."/>
            <person name="Gujja S."/>
            <person name="Heilman E."/>
            <person name="Heiman D."/>
            <person name="Hepburn T."/>
            <person name="Howarth C."/>
            <person name="Jen D."/>
            <person name="Larson L."/>
            <person name="Lewis B."/>
            <person name="Mehta T."/>
            <person name="Park D."/>
            <person name="Pearson M."/>
            <person name="Roberts A."/>
            <person name="Saif S."/>
            <person name="Shea T."/>
            <person name="Shenoy N."/>
            <person name="Sisk P."/>
            <person name="Stolte C."/>
            <person name="Sykes S."/>
            <person name="Thomson T."/>
            <person name="Walk T."/>
            <person name="White J."/>
            <person name="Yandava C."/>
            <person name="Izard J."/>
            <person name="Baranova O.V."/>
            <person name="Blanton J.M."/>
            <person name="Tanner A.C."/>
            <person name="Dewhirst F.E."/>
            <person name="Haas B."/>
            <person name="Nusbaum C."/>
            <person name="Birren B."/>
        </authorList>
    </citation>
    <scope>NUCLEOTIDE SEQUENCE [LARGE SCALE GENOMIC DNA]</scope>
    <source>
        <strain evidence="2">1-1 BBBD Race 1</strain>
    </source>
</reference>
<reference evidence="2" key="2">
    <citation type="submission" date="2016-05" db="EMBL/GenBank/DDBJ databases">
        <title>Comparative analysis highlights variable genome content of wheat rusts and divergence of the mating loci.</title>
        <authorList>
            <person name="Cuomo C.A."/>
            <person name="Bakkeren G."/>
            <person name="Szabo L."/>
            <person name="Khalil H."/>
            <person name="Joly D."/>
            <person name="Goldberg J."/>
            <person name="Young S."/>
            <person name="Zeng Q."/>
            <person name="Fellers J."/>
        </authorList>
    </citation>
    <scope>NUCLEOTIDE SEQUENCE [LARGE SCALE GENOMIC DNA]</scope>
    <source>
        <strain evidence="2">1-1 BBBD Race 1</strain>
    </source>
</reference>